<name>A0ABT5TAU3_9RHOB</name>
<feature type="domain" description="Transglycosylase SLT" evidence="5">
    <location>
        <begin position="500"/>
        <end position="604"/>
    </location>
</feature>
<comment type="similarity">
    <text evidence="1">Belongs to the transglycosylase Slt family.</text>
</comment>
<dbReference type="InterPro" id="IPR008939">
    <property type="entry name" value="Lytic_TGlycosylase_superhlx_U"/>
</dbReference>
<dbReference type="EMBL" id="JAQZSM010000012">
    <property type="protein sequence ID" value="MDD7972064.1"/>
    <property type="molecule type" value="Genomic_DNA"/>
</dbReference>
<dbReference type="SUPFAM" id="SSF53955">
    <property type="entry name" value="Lysozyme-like"/>
    <property type="match status" value="1"/>
</dbReference>
<evidence type="ECO:0000256" key="2">
    <source>
        <dbReference type="ARBA" id="ARBA00009387"/>
    </source>
</evidence>
<dbReference type="RefSeq" id="WP_274352744.1">
    <property type="nucleotide sequence ID" value="NZ_JAQZSM010000012.1"/>
</dbReference>
<organism evidence="6 7">
    <name type="scientific">Roseinatronobacter alkalisoli</name>
    <dbReference type="NCBI Taxonomy" id="3028235"/>
    <lineage>
        <taxon>Bacteria</taxon>
        <taxon>Pseudomonadati</taxon>
        <taxon>Pseudomonadota</taxon>
        <taxon>Alphaproteobacteria</taxon>
        <taxon>Rhodobacterales</taxon>
        <taxon>Paracoccaceae</taxon>
        <taxon>Roseinatronobacter</taxon>
    </lineage>
</organism>
<dbReference type="InterPro" id="IPR000189">
    <property type="entry name" value="Transglyc_AS"/>
</dbReference>
<dbReference type="Gene3D" id="1.25.20.10">
    <property type="entry name" value="Bacterial muramidases"/>
    <property type="match status" value="1"/>
</dbReference>
<dbReference type="CDD" id="cd13401">
    <property type="entry name" value="Slt70-like"/>
    <property type="match status" value="1"/>
</dbReference>
<evidence type="ECO:0000256" key="4">
    <source>
        <dbReference type="SAM" id="SignalP"/>
    </source>
</evidence>
<protein>
    <submittedName>
        <fullName evidence="6">Lytic transglycosylase domain-containing protein</fullName>
    </submittedName>
</protein>
<comment type="caution">
    <text evidence="6">The sequence shown here is derived from an EMBL/GenBank/DDBJ whole genome shotgun (WGS) entry which is preliminary data.</text>
</comment>
<evidence type="ECO:0000259" key="5">
    <source>
        <dbReference type="Pfam" id="PF01464"/>
    </source>
</evidence>
<keyword evidence="3 4" id="KW-0732">Signal</keyword>
<dbReference type="Proteomes" id="UP001431784">
    <property type="component" value="Unassembled WGS sequence"/>
</dbReference>
<feature type="signal peptide" evidence="4">
    <location>
        <begin position="1"/>
        <end position="31"/>
    </location>
</feature>
<proteinExistence type="inferred from homology"/>
<reference evidence="6" key="1">
    <citation type="submission" date="2023-02" db="EMBL/GenBank/DDBJ databases">
        <title>Description of Roseinatronobacter alkalisoli sp. nov., an alkaliphilic bacerium isolated from soda soil.</title>
        <authorList>
            <person name="Wei W."/>
        </authorList>
    </citation>
    <scope>NUCLEOTIDE SEQUENCE</scope>
    <source>
        <strain evidence="6">HJB301</strain>
    </source>
</reference>
<dbReference type="InterPro" id="IPR023346">
    <property type="entry name" value="Lysozyme-like_dom_sf"/>
</dbReference>
<accession>A0ABT5TAU3</accession>
<dbReference type="Gene3D" id="1.10.530.10">
    <property type="match status" value="1"/>
</dbReference>
<evidence type="ECO:0000313" key="7">
    <source>
        <dbReference type="Proteomes" id="UP001431784"/>
    </source>
</evidence>
<keyword evidence="7" id="KW-1185">Reference proteome</keyword>
<evidence type="ECO:0000313" key="6">
    <source>
        <dbReference type="EMBL" id="MDD7972064.1"/>
    </source>
</evidence>
<feature type="chain" id="PRO_5047098499" evidence="4">
    <location>
        <begin position="32"/>
        <end position="661"/>
    </location>
</feature>
<gene>
    <name evidence="6" type="ORF">PUT78_13240</name>
</gene>
<dbReference type="InterPro" id="IPR008258">
    <property type="entry name" value="Transglycosylase_SLT_dom_1"/>
</dbReference>
<dbReference type="PANTHER" id="PTHR37423">
    <property type="entry name" value="SOLUBLE LYTIC MUREIN TRANSGLYCOSYLASE-RELATED"/>
    <property type="match status" value="1"/>
</dbReference>
<evidence type="ECO:0000256" key="3">
    <source>
        <dbReference type="ARBA" id="ARBA00022729"/>
    </source>
</evidence>
<dbReference type="PROSITE" id="PS00922">
    <property type="entry name" value="TRANSGLYCOSYLASE"/>
    <property type="match status" value="1"/>
</dbReference>
<evidence type="ECO:0000256" key="1">
    <source>
        <dbReference type="ARBA" id="ARBA00007734"/>
    </source>
</evidence>
<sequence>MAQSGRICRESTVSAWILAGFLALAASAASAQSTPPPSREAGMLALALTEAASGNWDRAQTMVSSSGAVAQRLITWQALREGQGDFPELLAFLDQHGHWPLINTVQRRAEALLPDRSPSEILSFFENRTPLTEDGHIALALALRNLNRADDATDMAREIWVSMPLSPPAEAQLNNAFGASLRALDAARVDMLLWAGDRQGAQRHLARLDDGQQRLARARIALQERAPGVDALVAAVPDALSQDPGLMRDRFEFRMRAGNYPGAGDLLLAQSRHPAGLGLPDAWGGRRVFLVRTAMSDGDFQRAYDLATPHGLEDGLHFVDLEFLAGFIALVHLDRPETALGHFRALRVRVNSPISLGRAGYWEGRAHEALNDPISAQAAYEFAAEHQTSYYGQLAADRLGLSLDPALVATPDYPHWRDTDLAQSDLLEAALLLREAGQWHEARRFVLFLARQLETEAQLGALADLMLALDEPNFALNVAKIAVQSEIVLTRAYFPVTALAQAQFDVPMDLIKAIARRESEFDAAVVSPADARGLMQVLPGTGQMMARKLGVPFQPADLTGNPELNARLGAAYLDELRAEFGPSLALVAAGYNAGPGRPRQWTDRLGDPRDPSVDFVTWVESVPFAETRNYIMRVAESLVVYRSVLAGESRPIDMEALIRGR</sequence>
<dbReference type="SUPFAM" id="SSF48435">
    <property type="entry name" value="Bacterial muramidases"/>
    <property type="match status" value="1"/>
</dbReference>
<dbReference type="Pfam" id="PF01464">
    <property type="entry name" value="SLT"/>
    <property type="match status" value="1"/>
</dbReference>
<dbReference type="PANTHER" id="PTHR37423:SF2">
    <property type="entry name" value="MEMBRANE-BOUND LYTIC MUREIN TRANSGLYCOSYLASE C"/>
    <property type="match status" value="1"/>
</dbReference>
<comment type="similarity">
    <text evidence="2">Belongs to the virb1 family.</text>
</comment>